<dbReference type="EMBL" id="JAJGNA010000030">
    <property type="protein sequence ID" value="MCC4310163.1"/>
    <property type="molecule type" value="Genomic_DNA"/>
</dbReference>
<feature type="coiled-coil region" evidence="10">
    <location>
        <begin position="193"/>
        <end position="220"/>
    </location>
</feature>
<dbReference type="GO" id="GO:0043590">
    <property type="term" value="C:bacterial nucleoid"/>
    <property type="evidence" value="ECO:0007669"/>
    <property type="project" value="TreeGrafter"/>
</dbReference>
<dbReference type="Gene3D" id="3.40.50.300">
    <property type="entry name" value="P-loop containing nucleotide triphosphate hydrolases"/>
    <property type="match status" value="2"/>
</dbReference>
<dbReference type="Proteomes" id="UP001108027">
    <property type="component" value="Unassembled WGS sequence"/>
</dbReference>
<dbReference type="PANTHER" id="PTHR11059">
    <property type="entry name" value="DNA REPAIR PROTEIN RECN"/>
    <property type="match status" value="1"/>
</dbReference>
<dbReference type="InterPro" id="IPR003395">
    <property type="entry name" value="RecF/RecN/SMC_N"/>
</dbReference>
<gene>
    <name evidence="12" type="primary">recN</name>
    <name evidence="12" type="ORF">LL252_16450</name>
</gene>
<feature type="domain" description="RecF/RecN/SMC N-terminal" evidence="11">
    <location>
        <begin position="1"/>
        <end position="508"/>
    </location>
</feature>
<evidence type="ECO:0000256" key="10">
    <source>
        <dbReference type="SAM" id="Coils"/>
    </source>
</evidence>
<dbReference type="GO" id="GO:0005524">
    <property type="term" value="F:ATP binding"/>
    <property type="evidence" value="ECO:0007669"/>
    <property type="project" value="UniProtKB-KW"/>
</dbReference>
<keyword evidence="7 9" id="KW-0234">DNA repair</keyword>
<sequence>MLTHLSVRHFATVDQLELEPETGLTVISGETGAGKSVIIDALSLTLGERADSAVVRPGCERAEVLATFHLGDNPSARAWLAERELDDGDECLLRRTVRADGRSRAYINGTPTPLTEVRELGEHLISIHSQHEHQALLRKDTHRALLDSLAEAGDLAAEVRDAWRHWQRARRDHDDALASAREQTERQELLRFQLEELDALALAEGELAELEQEQQRLGNADALIRLCQQAVTALYDGEDGTVNDHLGQVSHWVEEARASDDALAGVFDTVESARLQVEAAAEDLRHYLEKLDLDPERLNQVEERLGQAYSLARKHRLRPEELVEHHRKLAGEADTLEHFDEHLEALAAAERAAHDTYLGHAQALGRRRRDAATTLTREVQKQLKALGMKAARLETVVEEGKPGPDGLEEVEFRFSANPGQPPRPLAKVASGGELSRVSLAIQVICARNLTVPSLVFDEVDVGVGGGVAEIVGRLLRELGGHAQVLCITHQPQVAAQGHQHWQVHKLQGKDTTHTRIQPLDEGARVEEVARMLGGVEITASTRAHAREMLDKGQRVA</sequence>
<evidence type="ECO:0000313" key="13">
    <source>
        <dbReference type="Proteomes" id="UP001108027"/>
    </source>
</evidence>
<evidence type="ECO:0000259" key="11">
    <source>
        <dbReference type="Pfam" id="PF02463"/>
    </source>
</evidence>
<comment type="function">
    <text evidence="1 9">May be involved in recombinational repair of damaged DNA.</text>
</comment>
<evidence type="ECO:0000256" key="4">
    <source>
        <dbReference type="ARBA" id="ARBA00022741"/>
    </source>
</evidence>
<dbReference type="CDD" id="cd03241">
    <property type="entry name" value="ABC_RecN"/>
    <property type="match status" value="2"/>
</dbReference>
<evidence type="ECO:0000256" key="2">
    <source>
        <dbReference type="ARBA" id="ARBA00009441"/>
    </source>
</evidence>
<dbReference type="GO" id="GO:0006281">
    <property type="term" value="P:DNA repair"/>
    <property type="evidence" value="ECO:0007669"/>
    <property type="project" value="UniProtKB-KW"/>
</dbReference>
<dbReference type="Pfam" id="PF02463">
    <property type="entry name" value="SMC_N"/>
    <property type="match status" value="1"/>
</dbReference>
<keyword evidence="13" id="KW-1185">Reference proteome</keyword>
<reference evidence="12" key="1">
    <citation type="submission" date="2021-10" db="EMBL/GenBank/DDBJ databases">
        <title>The diversity and Nitrogen Metabolism of Culturable Nitrate-Utilizing Bacteria Within the Oxygen Minimum Zone of the Changjiang (Yangtze River)Estuary.</title>
        <authorList>
            <person name="Zhang D."/>
            <person name="Zheng J."/>
            <person name="Liu S."/>
            <person name="He W."/>
        </authorList>
    </citation>
    <scope>NUCLEOTIDE SEQUENCE</scope>
    <source>
        <strain evidence="12">FXH-223</strain>
    </source>
</reference>
<accession>A0A9Q3UQX8</accession>
<dbReference type="FunFam" id="3.40.50.300:FF:000319">
    <property type="entry name" value="DNA repair protein RecN"/>
    <property type="match status" value="1"/>
</dbReference>
<protein>
    <recommendedName>
        <fullName evidence="3 9">DNA repair protein RecN</fullName>
    </recommendedName>
    <alternativeName>
        <fullName evidence="8 9">Recombination protein N</fullName>
    </alternativeName>
</protein>
<dbReference type="PANTHER" id="PTHR11059:SF0">
    <property type="entry name" value="DNA REPAIR PROTEIN RECN"/>
    <property type="match status" value="1"/>
</dbReference>
<dbReference type="PIRSF" id="PIRSF003128">
    <property type="entry name" value="RecN"/>
    <property type="match status" value="1"/>
</dbReference>
<dbReference type="GO" id="GO:0009432">
    <property type="term" value="P:SOS response"/>
    <property type="evidence" value="ECO:0007669"/>
    <property type="project" value="TreeGrafter"/>
</dbReference>
<dbReference type="AlphaFoldDB" id="A0A9Q3UQX8"/>
<keyword evidence="6" id="KW-0067">ATP-binding</keyword>
<evidence type="ECO:0000256" key="5">
    <source>
        <dbReference type="ARBA" id="ARBA00022763"/>
    </source>
</evidence>
<evidence type="ECO:0000256" key="8">
    <source>
        <dbReference type="ARBA" id="ARBA00033408"/>
    </source>
</evidence>
<comment type="caution">
    <text evidence="12">The sequence shown here is derived from an EMBL/GenBank/DDBJ whole genome shotgun (WGS) entry which is preliminary data.</text>
</comment>
<evidence type="ECO:0000256" key="9">
    <source>
        <dbReference type="PIRNR" id="PIRNR003128"/>
    </source>
</evidence>
<evidence type="ECO:0000256" key="7">
    <source>
        <dbReference type="ARBA" id="ARBA00023204"/>
    </source>
</evidence>
<dbReference type="InterPro" id="IPR004604">
    <property type="entry name" value="DNA_recomb/repair_RecN"/>
</dbReference>
<evidence type="ECO:0000256" key="1">
    <source>
        <dbReference type="ARBA" id="ARBA00003618"/>
    </source>
</evidence>
<proteinExistence type="inferred from homology"/>
<dbReference type="GO" id="GO:0006310">
    <property type="term" value="P:DNA recombination"/>
    <property type="evidence" value="ECO:0007669"/>
    <property type="project" value="InterPro"/>
</dbReference>
<dbReference type="RefSeq" id="WP_228234781.1">
    <property type="nucleotide sequence ID" value="NZ_ARXL01000120.1"/>
</dbReference>
<dbReference type="FunFam" id="3.40.50.300:FF:000356">
    <property type="entry name" value="DNA repair protein RecN"/>
    <property type="match status" value="1"/>
</dbReference>
<dbReference type="InterPro" id="IPR027417">
    <property type="entry name" value="P-loop_NTPase"/>
</dbReference>
<organism evidence="12 13">
    <name type="scientific">Alloalcanivorax marinus</name>
    <dbReference type="NCBI Taxonomy" id="1177169"/>
    <lineage>
        <taxon>Bacteria</taxon>
        <taxon>Pseudomonadati</taxon>
        <taxon>Pseudomonadota</taxon>
        <taxon>Gammaproteobacteria</taxon>
        <taxon>Oceanospirillales</taxon>
        <taxon>Alcanivoracaceae</taxon>
        <taxon>Alloalcanivorax</taxon>
    </lineage>
</organism>
<keyword evidence="4" id="KW-0547">Nucleotide-binding</keyword>
<keyword evidence="10" id="KW-0175">Coiled coil</keyword>
<dbReference type="NCBIfam" id="NF008121">
    <property type="entry name" value="PRK10869.1"/>
    <property type="match status" value="1"/>
</dbReference>
<comment type="similarity">
    <text evidence="2 9">Belongs to the RecN family.</text>
</comment>
<evidence type="ECO:0000313" key="12">
    <source>
        <dbReference type="EMBL" id="MCC4310163.1"/>
    </source>
</evidence>
<dbReference type="NCBIfam" id="TIGR00634">
    <property type="entry name" value="recN"/>
    <property type="match status" value="1"/>
</dbReference>
<evidence type="ECO:0000256" key="3">
    <source>
        <dbReference type="ARBA" id="ARBA00021315"/>
    </source>
</evidence>
<keyword evidence="5 9" id="KW-0227">DNA damage</keyword>
<dbReference type="SUPFAM" id="SSF52540">
    <property type="entry name" value="P-loop containing nucleoside triphosphate hydrolases"/>
    <property type="match status" value="2"/>
</dbReference>
<name>A0A9Q3UQX8_9GAMM</name>
<evidence type="ECO:0000256" key="6">
    <source>
        <dbReference type="ARBA" id="ARBA00022840"/>
    </source>
</evidence>